<gene>
    <name evidence="2" type="ORF">EHO57_10840</name>
    <name evidence="3" type="ORF">EHQ53_08030</name>
</gene>
<evidence type="ECO:0000313" key="3">
    <source>
        <dbReference type="EMBL" id="TGL42135.1"/>
    </source>
</evidence>
<evidence type="ECO:0000313" key="5">
    <source>
        <dbReference type="Proteomes" id="UP000297946"/>
    </source>
</evidence>
<dbReference type="Proteomes" id="UP000297273">
    <property type="component" value="Unassembled WGS sequence"/>
</dbReference>
<sequence length="145" mass="17282">MKLKLIENPKRTKSRSLKARSASNAMPVCTLLLPKNFHRKIRMEWKEDRAEASCLKDLLFLYSKEMEEKEKMNPHLNLLLYQRKRKETKVQWTRLNFRPDPGDWARLGLLARRHGVSRCYLFTFLLERYFAGNNRPDTSEKKKAA</sequence>
<keyword evidence="4" id="KW-1185">Reference proteome</keyword>
<accession>A0A5F1ZX32</accession>
<dbReference type="EMBL" id="RQGC01000004">
    <property type="protein sequence ID" value="TGL42135.1"/>
    <property type="molecule type" value="Genomic_DNA"/>
</dbReference>
<dbReference type="InterPro" id="IPR011458">
    <property type="entry name" value="DUF1564"/>
</dbReference>
<feature type="region of interest" description="Disordered" evidence="1">
    <location>
        <begin position="1"/>
        <end position="20"/>
    </location>
</feature>
<evidence type="ECO:0000313" key="2">
    <source>
        <dbReference type="EMBL" id="TGK01415.1"/>
    </source>
</evidence>
<evidence type="ECO:0000256" key="1">
    <source>
        <dbReference type="SAM" id="MobiDB-lite"/>
    </source>
</evidence>
<name>A0A5F1ZX32_9LEPT</name>
<dbReference type="Pfam" id="PF07600">
    <property type="entry name" value="DUF1564"/>
    <property type="match status" value="1"/>
</dbReference>
<dbReference type="RefSeq" id="WP_135644858.1">
    <property type="nucleotide sequence ID" value="NZ_RQER01000006.1"/>
</dbReference>
<proteinExistence type="predicted"/>
<dbReference type="AlphaFoldDB" id="A0A5F1ZX32"/>
<evidence type="ECO:0000313" key="4">
    <source>
        <dbReference type="Proteomes" id="UP000297273"/>
    </source>
</evidence>
<organism evidence="2 5">
    <name type="scientific">Leptospira langatensis</name>
    <dbReference type="NCBI Taxonomy" id="2484983"/>
    <lineage>
        <taxon>Bacteria</taxon>
        <taxon>Pseudomonadati</taxon>
        <taxon>Spirochaetota</taxon>
        <taxon>Spirochaetia</taxon>
        <taxon>Leptospirales</taxon>
        <taxon>Leptospiraceae</taxon>
        <taxon>Leptospira</taxon>
    </lineage>
</organism>
<comment type="caution">
    <text evidence="2">The sequence shown here is derived from an EMBL/GenBank/DDBJ whole genome shotgun (WGS) entry which is preliminary data.</text>
</comment>
<protein>
    <submittedName>
        <fullName evidence="2">DUF1564 family protein</fullName>
    </submittedName>
</protein>
<dbReference type="EMBL" id="RQER01000006">
    <property type="protein sequence ID" value="TGK01415.1"/>
    <property type="molecule type" value="Genomic_DNA"/>
</dbReference>
<reference evidence="2 5" key="2">
    <citation type="journal article" date="2019" name="PLoS Negl. Trop. Dis.">
        <title>Revisiting the worldwide diversity of Leptospira species in the environment.</title>
        <authorList>
            <person name="Vincent A.T."/>
            <person name="Schiettekatte O."/>
            <person name="Bourhy P."/>
            <person name="Veyrier F.J."/>
            <person name="Picardeau M."/>
        </authorList>
    </citation>
    <scope>NUCLEOTIDE SEQUENCE [LARGE SCALE GENOMIC DNA]</scope>
    <source>
        <strain evidence="3">201702690</strain>
        <strain evidence="2 5">SSW18</strain>
    </source>
</reference>
<dbReference type="Proteomes" id="UP000297946">
    <property type="component" value="Unassembled WGS sequence"/>
</dbReference>
<feature type="compositionally biased region" description="Basic and acidic residues" evidence="1">
    <location>
        <begin position="1"/>
        <end position="10"/>
    </location>
</feature>
<reference evidence="3" key="1">
    <citation type="submission" date="2018-10" db="EMBL/GenBank/DDBJ databases">
        <authorList>
            <person name="Vincent A.T."/>
            <person name="Schiettekatte O."/>
            <person name="Bourhy P."/>
            <person name="Veyrier F.J."/>
            <person name="Picardeau M."/>
        </authorList>
    </citation>
    <scope>NUCLEOTIDE SEQUENCE</scope>
    <source>
        <strain evidence="3">201702690</strain>
    </source>
</reference>
<dbReference type="OrthoDB" id="336902at2"/>